<reference evidence="2" key="2">
    <citation type="submission" date="2021-08" db="EMBL/GenBank/DDBJ databases">
        <authorList>
            <person name="Tani A."/>
            <person name="Ola A."/>
            <person name="Ogura Y."/>
            <person name="Katsura K."/>
            <person name="Hayashi T."/>
        </authorList>
    </citation>
    <scope>NUCLEOTIDE SEQUENCE</scope>
    <source>
        <strain evidence="2">DSM 19015</strain>
    </source>
</reference>
<evidence type="ECO:0000259" key="1">
    <source>
        <dbReference type="PROSITE" id="PS50943"/>
    </source>
</evidence>
<dbReference type="PROSITE" id="PS50943">
    <property type="entry name" value="HTH_CROC1"/>
    <property type="match status" value="1"/>
</dbReference>
<sequence length="131" mass="13995">MPTISATDVDRTVGQRIRALRESKGISQTTLATAIGVSFQQVQKYEKGRNRVSASRLRGLARALGIPVSMLFDDDDPEGDTSEAFAFLGTTGAVELLQAFATIEDAAVRRDVLVVVRSAARISASPLEGSK</sequence>
<evidence type="ECO:0000313" key="2">
    <source>
        <dbReference type="EMBL" id="GJD96247.1"/>
    </source>
</evidence>
<name>A0ABQ4S1C3_9HYPH</name>
<protein>
    <recommendedName>
        <fullName evidence="1">HTH cro/C1-type domain-containing protein</fullName>
    </recommendedName>
</protein>
<feature type="domain" description="HTH cro/C1-type" evidence="1">
    <location>
        <begin position="17"/>
        <end position="71"/>
    </location>
</feature>
<dbReference type="SUPFAM" id="SSF47413">
    <property type="entry name" value="lambda repressor-like DNA-binding domains"/>
    <property type="match status" value="1"/>
</dbReference>
<dbReference type="Pfam" id="PF01381">
    <property type="entry name" value="HTH_3"/>
    <property type="match status" value="1"/>
</dbReference>
<accession>A0ABQ4S1C3</accession>
<dbReference type="PANTHER" id="PTHR43236:SF2">
    <property type="entry name" value="BLL0069 PROTEIN"/>
    <property type="match status" value="1"/>
</dbReference>
<dbReference type="InterPro" id="IPR052345">
    <property type="entry name" value="Rad_response_metalloprotease"/>
</dbReference>
<dbReference type="RefSeq" id="WP_238245361.1">
    <property type="nucleotide sequence ID" value="NZ_BPQP01000057.1"/>
</dbReference>
<dbReference type="EMBL" id="BPQP01000057">
    <property type="protein sequence ID" value="GJD96247.1"/>
    <property type="molecule type" value="Genomic_DNA"/>
</dbReference>
<dbReference type="CDD" id="cd00093">
    <property type="entry name" value="HTH_XRE"/>
    <property type="match status" value="1"/>
</dbReference>
<dbReference type="Proteomes" id="UP001055125">
    <property type="component" value="Unassembled WGS sequence"/>
</dbReference>
<dbReference type="PANTHER" id="PTHR43236">
    <property type="entry name" value="ANTITOXIN HIGA1"/>
    <property type="match status" value="1"/>
</dbReference>
<reference evidence="2" key="1">
    <citation type="journal article" date="2021" name="Front. Microbiol.">
        <title>Comprehensive Comparative Genomics and Phenotyping of Methylobacterium Species.</title>
        <authorList>
            <person name="Alessa O."/>
            <person name="Ogura Y."/>
            <person name="Fujitani Y."/>
            <person name="Takami H."/>
            <person name="Hayashi T."/>
            <person name="Sahin N."/>
            <person name="Tani A."/>
        </authorList>
    </citation>
    <scope>NUCLEOTIDE SEQUENCE</scope>
    <source>
        <strain evidence="2">DSM 19015</strain>
    </source>
</reference>
<keyword evidence="3" id="KW-1185">Reference proteome</keyword>
<gene>
    <name evidence="2" type="ORF">OCOJLMKI_3467</name>
</gene>
<dbReference type="SMART" id="SM00530">
    <property type="entry name" value="HTH_XRE"/>
    <property type="match status" value="1"/>
</dbReference>
<proteinExistence type="predicted"/>
<organism evidence="2 3">
    <name type="scientific">Methylobacterium iners</name>
    <dbReference type="NCBI Taxonomy" id="418707"/>
    <lineage>
        <taxon>Bacteria</taxon>
        <taxon>Pseudomonadati</taxon>
        <taxon>Pseudomonadota</taxon>
        <taxon>Alphaproteobacteria</taxon>
        <taxon>Hyphomicrobiales</taxon>
        <taxon>Methylobacteriaceae</taxon>
        <taxon>Methylobacterium</taxon>
    </lineage>
</organism>
<dbReference type="InterPro" id="IPR010982">
    <property type="entry name" value="Lambda_DNA-bd_dom_sf"/>
</dbReference>
<evidence type="ECO:0000313" key="3">
    <source>
        <dbReference type="Proteomes" id="UP001055125"/>
    </source>
</evidence>
<dbReference type="Gene3D" id="1.10.260.40">
    <property type="entry name" value="lambda repressor-like DNA-binding domains"/>
    <property type="match status" value="1"/>
</dbReference>
<comment type="caution">
    <text evidence="2">The sequence shown here is derived from an EMBL/GenBank/DDBJ whole genome shotgun (WGS) entry which is preliminary data.</text>
</comment>
<dbReference type="InterPro" id="IPR001387">
    <property type="entry name" value="Cro/C1-type_HTH"/>
</dbReference>